<reference evidence="2 3" key="1">
    <citation type="submission" date="2018-06" db="EMBL/GenBank/DDBJ databases">
        <title>Genomic Encyclopedia of Archaeal and Bacterial Type Strains, Phase II (KMG-II): from individual species to whole genera.</title>
        <authorList>
            <person name="Goeker M."/>
        </authorList>
    </citation>
    <scope>NUCLEOTIDE SEQUENCE [LARGE SCALE GENOMIC DNA]</scope>
    <source>
        <strain evidence="2 3">DSM 22011</strain>
    </source>
</reference>
<proteinExistence type="predicted"/>
<dbReference type="AlphaFoldDB" id="A0A327XYV0"/>
<feature type="region of interest" description="Disordered" evidence="1">
    <location>
        <begin position="18"/>
        <end position="83"/>
    </location>
</feature>
<sequence>MAMHGSNRQTCAPCAWQRPRAGAAEHRAGADTAPRTAVTGKAGVAKGDDPGDMVRGHGDAPTHQPCSKGRRARSGNSAHSLRCARAGRSPEVVKRLHGSGARVEQRTVYGGGADAGLIGAQQVQGATPCRSRSCRSAMPAGAWAQCRAPLRVASQVMSSRAIRSTTSSGAAPPPTSPNAGARLGFQAKPGVHQPDVAARSAIADFAGVQQNHARAARPTAPPRRR</sequence>
<dbReference type="Proteomes" id="UP000249165">
    <property type="component" value="Unassembled WGS sequence"/>
</dbReference>
<protein>
    <submittedName>
        <fullName evidence="2">Uncharacterized protein</fullName>
    </submittedName>
</protein>
<evidence type="ECO:0000313" key="3">
    <source>
        <dbReference type="Proteomes" id="UP000249165"/>
    </source>
</evidence>
<keyword evidence="3" id="KW-1185">Reference proteome</keyword>
<name>A0A327XYV0_9RHOB</name>
<comment type="caution">
    <text evidence="2">The sequence shown here is derived from an EMBL/GenBank/DDBJ whole genome shotgun (WGS) entry which is preliminary data.</text>
</comment>
<feature type="region of interest" description="Disordered" evidence="1">
    <location>
        <begin position="159"/>
        <end position="225"/>
    </location>
</feature>
<dbReference type="EMBL" id="QLMG01000050">
    <property type="protein sequence ID" value="RAK11289.1"/>
    <property type="molecule type" value="Genomic_DNA"/>
</dbReference>
<organism evidence="2 3">
    <name type="scientific">Salipiger aestuarii</name>
    <dbReference type="NCBI Taxonomy" id="568098"/>
    <lineage>
        <taxon>Bacteria</taxon>
        <taxon>Pseudomonadati</taxon>
        <taxon>Pseudomonadota</taxon>
        <taxon>Alphaproteobacteria</taxon>
        <taxon>Rhodobacterales</taxon>
        <taxon>Roseobacteraceae</taxon>
        <taxon>Salipiger</taxon>
    </lineage>
</organism>
<feature type="compositionally biased region" description="Basic and acidic residues" evidence="1">
    <location>
        <begin position="46"/>
        <end position="60"/>
    </location>
</feature>
<evidence type="ECO:0000256" key="1">
    <source>
        <dbReference type="SAM" id="MobiDB-lite"/>
    </source>
</evidence>
<accession>A0A327XYV0</accession>
<gene>
    <name evidence="2" type="ORF">ATI53_105014</name>
</gene>
<evidence type="ECO:0000313" key="2">
    <source>
        <dbReference type="EMBL" id="RAK11289.1"/>
    </source>
</evidence>